<accession>A0ABQ6PM41</accession>
<evidence type="ECO:0000256" key="1">
    <source>
        <dbReference type="ARBA" id="ARBA00008791"/>
    </source>
</evidence>
<dbReference type="Pfam" id="PF00582">
    <property type="entry name" value="Usp"/>
    <property type="match status" value="2"/>
</dbReference>
<protein>
    <recommendedName>
        <fullName evidence="2">UspA domain-containing protein</fullName>
    </recommendedName>
</protein>
<feature type="domain" description="UspA" evidence="2">
    <location>
        <begin position="201"/>
        <end position="312"/>
    </location>
</feature>
<name>A0ABQ6PM41_9BACT</name>
<comment type="similarity">
    <text evidence="1">Belongs to the universal stress protein A family.</text>
</comment>
<proteinExistence type="inferred from homology"/>
<evidence type="ECO:0000313" key="4">
    <source>
        <dbReference type="Proteomes" id="UP001338309"/>
    </source>
</evidence>
<dbReference type="Proteomes" id="UP001338309">
    <property type="component" value="Unassembled WGS sequence"/>
</dbReference>
<gene>
    <name evidence="3" type="ORF">Aconfl_14760</name>
</gene>
<reference evidence="3 4" key="1">
    <citation type="submission" date="2023-08" db="EMBL/GenBank/DDBJ databases">
        <title>Draft genome sequence of Algoriphagus confluentis.</title>
        <authorList>
            <person name="Takatani N."/>
            <person name="Hosokawa M."/>
            <person name="Sawabe T."/>
        </authorList>
    </citation>
    <scope>NUCLEOTIDE SEQUENCE [LARGE SCALE GENOMIC DNA]</scope>
    <source>
        <strain evidence="3 4">NBRC 111222</strain>
    </source>
</reference>
<organism evidence="3 4">
    <name type="scientific">Algoriphagus confluentis</name>
    <dbReference type="NCBI Taxonomy" id="1697556"/>
    <lineage>
        <taxon>Bacteria</taxon>
        <taxon>Pseudomonadati</taxon>
        <taxon>Bacteroidota</taxon>
        <taxon>Cytophagia</taxon>
        <taxon>Cytophagales</taxon>
        <taxon>Cyclobacteriaceae</taxon>
        <taxon>Algoriphagus</taxon>
    </lineage>
</organism>
<dbReference type="PANTHER" id="PTHR46268">
    <property type="entry name" value="STRESS RESPONSE PROTEIN NHAX"/>
    <property type="match status" value="1"/>
</dbReference>
<dbReference type="InterPro" id="IPR014729">
    <property type="entry name" value="Rossmann-like_a/b/a_fold"/>
</dbReference>
<comment type="caution">
    <text evidence="3">The sequence shown here is derived from an EMBL/GenBank/DDBJ whole genome shotgun (WGS) entry which is preliminary data.</text>
</comment>
<sequence>MGEYCLHRIWVGISGMRHGEIGQFMEFSLFEGSKNQIMYQKIGLALAFSPRMEALIAEAKRLVELFDGELLLIHVGVKTPELEFRLNEIFERHCSSLQKVKILWKEGKPARQILDTCAEEKVDLLILGALKKEGLLTYYLGSVARKIIRKANCSLLTLIEPRLETTAFSQVVINGTQLEITPKVIQRGIDFSKKVKVKNVHILNEIKMYGLVMGTASEDSEDEVSVTRRKLVQDEIDYVEENLKGLELGDLKINIKVTGGRWATELARYCEKIEADLLIVGDDRKLNFFDRLFPHDLEDLLGNLPCNLLMIKS</sequence>
<feature type="domain" description="UspA" evidence="2">
    <location>
        <begin position="98"/>
        <end position="156"/>
    </location>
</feature>
<keyword evidence="4" id="KW-1185">Reference proteome</keyword>
<evidence type="ECO:0000313" key="3">
    <source>
        <dbReference type="EMBL" id="GMQ28833.1"/>
    </source>
</evidence>
<dbReference type="InterPro" id="IPR006016">
    <property type="entry name" value="UspA"/>
</dbReference>
<dbReference type="Gene3D" id="3.40.50.620">
    <property type="entry name" value="HUPs"/>
    <property type="match status" value="2"/>
</dbReference>
<dbReference type="SUPFAM" id="SSF52402">
    <property type="entry name" value="Adenine nucleotide alpha hydrolases-like"/>
    <property type="match status" value="2"/>
</dbReference>
<dbReference type="PANTHER" id="PTHR46268:SF6">
    <property type="entry name" value="UNIVERSAL STRESS PROTEIN UP12"/>
    <property type="match status" value="1"/>
</dbReference>
<evidence type="ECO:0000259" key="2">
    <source>
        <dbReference type="Pfam" id="PF00582"/>
    </source>
</evidence>
<dbReference type="EMBL" id="BTPD01000004">
    <property type="protein sequence ID" value="GMQ28833.1"/>
    <property type="molecule type" value="Genomic_DNA"/>
</dbReference>
<dbReference type="CDD" id="cd00293">
    <property type="entry name" value="USP-like"/>
    <property type="match status" value="1"/>
</dbReference>